<keyword evidence="1" id="KW-1133">Transmembrane helix</keyword>
<dbReference type="EMBL" id="VSRR010007544">
    <property type="protein sequence ID" value="MPC47088.1"/>
    <property type="molecule type" value="Genomic_DNA"/>
</dbReference>
<evidence type="ECO:0000313" key="3">
    <source>
        <dbReference type="Proteomes" id="UP000324222"/>
    </source>
</evidence>
<keyword evidence="3" id="KW-1185">Reference proteome</keyword>
<accession>A0A5B7FQ93</accession>
<comment type="caution">
    <text evidence="2">The sequence shown here is derived from an EMBL/GenBank/DDBJ whole genome shotgun (WGS) entry which is preliminary data.</text>
</comment>
<keyword evidence="1" id="KW-0472">Membrane</keyword>
<dbReference type="Proteomes" id="UP000324222">
    <property type="component" value="Unassembled WGS sequence"/>
</dbReference>
<dbReference type="AlphaFoldDB" id="A0A5B7FQ93"/>
<sequence length="134" mass="14615">METRQQFTHAPFCCLHQSLTPPSPHRAPRTLCKTKLPRPLYAYLTHSRASIAHFSHLGECSIDTLLSPPDCLAAILASNGARDPLTDAPEAAALRLSSLRPRSSSFIPDRQVTGTGVVMVVCTFVMPPLLLLLK</sequence>
<keyword evidence="1" id="KW-0812">Transmembrane</keyword>
<reference evidence="2 3" key="1">
    <citation type="submission" date="2019-05" db="EMBL/GenBank/DDBJ databases">
        <title>Another draft genome of Portunus trituberculatus and its Hox gene families provides insights of decapod evolution.</title>
        <authorList>
            <person name="Jeong J.-H."/>
            <person name="Song I."/>
            <person name="Kim S."/>
            <person name="Choi T."/>
            <person name="Kim D."/>
            <person name="Ryu S."/>
            <person name="Kim W."/>
        </authorList>
    </citation>
    <scope>NUCLEOTIDE SEQUENCE [LARGE SCALE GENOMIC DNA]</scope>
    <source>
        <tissue evidence="2">Muscle</tissue>
    </source>
</reference>
<name>A0A5B7FQ93_PORTR</name>
<organism evidence="2 3">
    <name type="scientific">Portunus trituberculatus</name>
    <name type="common">Swimming crab</name>
    <name type="synonym">Neptunus trituberculatus</name>
    <dbReference type="NCBI Taxonomy" id="210409"/>
    <lineage>
        <taxon>Eukaryota</taxon>
        <taxon>Metazoa</taxon>
        <taxon>Ecdysozoa</taxon>
        <taxon>Arthropoda</taxon>
        <taxon>Crustacea</taxon>
        <taxon>Multicrustacea</taxon>
        <taxon>Malacostraca</taxon>
        <taxon>Eumalacostraca</taxon>
        <taxon>Eucarida</taxon>
        <taxon>Decapoda</taxon>
        <taxon>Pleocyemata</taxon>
        <taxon>Brachyura</taxon>
        <taxon>Eubrachyura</taxon>
        <taxon>Portunoidea</taxon>
        <taxon>Portunidae</taxon>
        <taxon>Portuninae</taxon>
        <taxon>Portunus</taxon>
    </lineage>
</organism>
<proteinExistence type="predicted"/>
<evidence type="ECO:0000256" key="1">
    <source>
        <dbReference type="SAM" id="Phobius"/>
    </source>
</evidence>
<protein>
    <submittedName>
        <fullName evidence="2">Uncharacterized protein</fullName>
    </submittedName>
</protein>
<evidence type="ECO:0000313" key="2">
    <source>
        <dbReference type="EMBL" id="MPC47088.1"/>
    </source>
</evidence>
<gene>
    <name evidence="2" type="ORF">E2C01_040823</name>
</gene>
<feature type="transmembrane region" description="Helical" evidence="1">
    <location>
        <begin position="112"/>
        <end position="133"/>
    </location>
</feature>